<gene>
    <name evidence="3" type="ORF">OsJ_32616</name>
</gene>
<sequence length="341" mass="37633">MQINQRYQLLGGSGGASRSSRAAAAAAPPAKTRPAVARSPVRASGNSKDEKKSESESEALRREVDRLRRRNEELEQQLALAHRTVAQLWQQQQQGVPVPPPPPPPPNTNGNSKSSRRNQQGPSKATALVNMYNSFNTNIAASGIVGELQNRSTHLLAIKADVQAKAGLINHLIAKLQQITFADVDQVLTFVDWLDQQLSTLISKYPPNDDPTLTSCEAILTKTSALQHKLEKSMSRLVNLRSLAMPSYKELRIPTDWMLDSGIASKMRLASLKLAKVYVKRALKELDRETGGEALLAQTVHFAYRVHQFAGGLDCEAMRLFEDLTKRPHKASSPLSFLKMN</sequence>
<protein>
    <recommendedName>
        <fullName evidence="4">Protein CHUP1, chloroplastic</fullName>
    </recommendedName>
</protein>
<feature type="region of interest" description="Disordered" evidence="2">
    <location>
        <begin position="88"/>
        <end position="123"/>
    </location>
</feature>
<feature type="compositionally biased region" description="Polar residues" evidence="2">
    <location>
        <begin position="108"/>
        <end position="123"/>
    </location>
</feature>
<keyword evidence="1" id="KW-0175">Coiled coil</keyword>
<evidence type="ECO:0000313" key="3">
    <source>
        <dbReference type="EMBL" id="EAZ17117.1"/>
    </source>
</evidence>
<organism evidence="3">
    <name type="scientific">Oryza sativa subsp. japonica</name>
    <name type="common">Rice</name>
    <dbReference type="NCBI Taxonomy" id="39947"/>
    <lineage>
        <taxon>Eukaryota</taxon>
        <taxon>Viridiplantae</taxon>
        <taxon>Streptophyta</taxon>
        <taxon>Embryophyta</taxon>
        <taxon>Tracheophyta</taxon>
        <taxon>Spermatophyta</taxon>
        <taxon>Magnoliopsida</taxon>
        <taxon>Liliopsida</taxon>
        <taxon>Poales</taxon>
        <taxon>Poaceae</taxon>
        <taxon>BOP clade</taxon>
        <taxon>Oryzoideae</taxon>
        <taxon>Oryzeae</taxon>
        <taxon>Oryzinae</taxon>
        <taxon>Oryza</taxon>
        <taxon>Oryza sativa</taxon>
    </lineage>
</organism>
<feature type="compositionally biased region" description="Basic and acidic residues" evidence="2">
    <location>
        <begin position="47"/>
        <end position="62"/>
    </location>
</feature>
<reference evidence="3" key="1">
    <citation type="journal article" date="2005" name="PLoS Biol.">
        <title>The genomes of Oryza sativa: a history of duplications.</title>
        <authorList>
            <person name="Yu J."/>
            <person name="Wang J."/>
            <person name="Lin W."/>
            <person name="Li S."/>
            <person name="Li H."/>
            <person name="Zhou J."/>
            <person name="Ni P."/>
            <person name="Dong W."/>
            <person name="Hu S."/>
            <person name="Zeng C."/>
            <person name="Zhang J."/>
            <person name="Zhang Y."/>
            <person name="Li R."/>
            <person name="Xu Z."/>
            <person name="Li S."/>
            <person name="Li X."/>
            <person name="Zheng H."/>
            <person name="Cong L."/>
            <person name="Lin L."/>
            <person name="Yin J."/>
            <person name="Geng J."/>
            <person name="Li G."/>
            <person name="Shi J."/>
            <person name="Liu J."/>
            <person name="Lv H."/>
            <person name="Li J."/>
            <person name="Wang J."/>
            <person name="Deng Y."/>
            <person name="Ran L."/>
            <person name="Shi X."/>
            <person name="Wang X."/>
            <person name="Wu Q."/>
            <person name="Li C."/>
            <person name="Ren X."/>
            <person name="Wang J."/>
            <person name="Wang X."/>
            <person name="Li D."/>
            <person name="Liu D."/>
            <person name="Zhang X."/>
            <person name="Ji Z."/>
            <person name="Zhao W."/>
            <person name="Sun Y."/>
            <person name="Zhang Z."/>
            <person name="Bao J."/>
            <person name="Han Y."/>
            <person name="Dong L."/>
            <person name="Ji J."/>
            <person name="Chen P."/>
            <person name="Wu S."/>
            <person name="Liu J."/>
            <person name="Xiao Y."/>
            <person name="Bu D."/>
            <person name="Tan J."/>
            <person name="Yang L."/>
            <person name="Ye C."/>
            <person name="Zhang J."/>
            <person name="Xu J."/>
            <person name="Zhou Y."/>
            <person name="Yu Y."/>
            <person name="Zhang B."/>
            <person name="Zhuang S."/>
            <person name="Wei H."/>
            <person name="Liu B."/>
            <person name="Lei M."/>
            <person name="Yu H."/>
            <person name="Li Y."/>
            <person name="Xu H."/>
            <person name="Wei S."/>
            <person name="He X."/>
            <person name="Fang L."/>
            <person name="Zhang Z."/>
            <person name="Zhang Y."/>
            <person name="Huang X."/>
            <person name="Su Z."/>
            <person name="Tong W."/>
            <person name="Li J."/>
            <person name="Tong Z."/>
            <person name="Li S."/>
            <person name="Ye J."/>
            <person name="Wang L."/>
            <person name="Fang L."/>
            <person name="Lei T."/>
            <person name="Chen C."/>
            <person name="Chen H."/>
            <person name="Xu Z."/>
            <person name="Li H."/>
            <person name="Huang H."/>
            <person name="Zhang F."/>
            <person name="Xu H."/>
            <person name="Li N."/>
            <person name="Zhao C."/>
            <person name="Li S."/>
            <person name="Dong L."/>
            <person name="Huang Y."/>
            <person name="Li L."/>
            <person name="Xi Y."/>
            <person name="Qi Q."/>
            <person name="Li W."/>
            <person name="Zhang B."/>
            <person name="Hu W."/>
            <person name="Zhang Y."/>
            <person name="Tian X."/>
            <person name="Jiao Y."/>
            <person name="Liang X."/>
            <person name="Jin J."/>
            <person name="Gao L."/>
            <person name="Zheng W."/>
            <person name="Hao B."/>
            <person name="Liu S."/>
            <person name="Wang W."/>
            <person name="Yuan L."/>
            <person name="Cao M."/>
            <person name="McDermott J."/>
            <person name="Samudrala R."/>
            <person name="Wang J."/>
            <person name="Wong G.K."/>
            <person name="Yang H."/>
        </authorList>
    </citation>
    <scope>NUCLEOTIDE SEQUENCE [LARGE SCALE GENOMIC DNA]</scope>
</reference>
<dbReference type="PANTHER" id="PTHR31342">
    <property type="entry name" value="PROTEIN CHUP1, CHLOROPLASTIC"/>
    <property type="match status" value="1"/>
</dbReference>
<feature type="region of interest" description="Disordered" evidence="2">
    <location>
        <begin position="1"/>
        <end position="62"/>
    </location>
</feature>
<dbReference type="Proteomes" id="UP000007752">
    <property type="component" value="Chromosome 11"/>
</dbReference>
<name>A3C7Q4_ORYSJ</name>
<evidence type="ECO:0000256" key="1">
    <source>
        <dbReference type="ARBA" id="ARBA00023054"/>
    </source>
</evidence>
<feature type="compositionally biased region" description="Pro residues" evidence="2">
    <location>
        <begin position="97"/>
        <end position="107"/>
    </location>
</feature>
<dbReference type="AlphaFoldDB" id="A3C7Q4"/>
<dbReference type="PANTHER" id="PTHR31342:SF64">
    <property type="entry name" value="TETRATRICOPEPTIDE REPEAT (TPR)-LIKE SUPERFAMILY PROTEIN"/>
    <property type="match status" value="1"/>
</dbReference>
<accession>A3C7Q4</accession>
<evidence type="ECO:0000256" key="2">
    <source>
        <dbReference type="SAM" id="MobiDB-lite"/>
    </source>
</evidence>
<evidence type="ECO:0008006" key="4">
    <source>
        <dbReference type="Google" id="ProtNLM"/>
    </source>
</evidence>
<proteinExistence type="predicted"/>
<reference evidence="3" key="2">
    <citation type="submission" date="2008-12" db="EMBL/GenBank/DDBJ databases">
        <title>Improved gene annotation of the rice (Oryza sativa) genomes.</title>
        <authorList>
            <person name="Wang J."/>
            <person name="Li R."/>
            <person name="Fan W."/>
            <person name="Huang Q."/>
            <person name="Zhang J."/>
            <person name="Zhou Y."/>
            <person name="Hu Y."/>
            <person name="Zi S."/>
            <person name="Li J."/>
            <person name="Ni P."/>
            <person name="Zheng H."/>
            <person name="Zhang Y."/>
            <person name="Zhao M."/>
            <person name="Hao Q."/>
            <person name="McDermott J."/>
            <person name="Samudrala R."/>
            <person name="Kristiansen K."/>
            <person name="Wong G.K.-S."/>
        </authorList>
    </citation>
    <scope>NUCLEOTIDE SEQUENCE</scope>
</reference>
<feature type="compositionally biased region" description="Low complexity" evidence="2">
    <location>
        <begin position="16"/>
        <end position="38"/>
    </location>
</feature>
<dbReference type="InterPro" id="IPR040265">
    <property type="entry name" value="CHUP1/IPGA1-like"/>
</dbReference>
<dbReference type="EMBL" id="CM000148">
    <property type="protein sequence ID" value="EAZ17117.1"/>
    <property type="molecule type" value="Genomic_DNA"/>
</dbReference>